<protein>
    <submittedName>
        <fullName evidence="1">Uncharacterized protein</fullName>
    </submittedName>
</protein>
<keyword evidence="2" id="KW-1185">Reference proteome</keyword>
<evidence type="ECO:0000313" key="2">
    <source>
        <dbReference type="Proteomes" id="UP001148737"/>
    </source>
</evidence>
<comment type="caution">
    <text evidence="1">The sequence shown here is derived from an EMBL/GenBank/DDBJ whole genome shotgun (WGS) entry which is preliminary data.</text>
</comment>
<dbReference type="Proteomes" id="UP001148737">
    <property type="component" value="Unassembled WGS sequence"/>
</dbReference>
<accession>A0ACC1QZM9</accession>
<gene>
    <name evidence="1" type="ORF">NLG97_g2903</name>
</gene>
<reference evidence="1" key="1">
    <citation type="submission" date="2022-07" db="EMBL/GenBank/DDBJ databases">
        <title>Genome Sequence of Lecanicillium saksenae.</title>
        <authorList>
            <person name="Buettner E."/>
        </authorList>
    </citation>
    <scope>NUCLEOTIDE SEQUENCE</scope>
    <source>
        <strain evidence="1">VT-O1</strain>
    </source>
</reference>
<proteinExistence type="predicted"/>
<evidence type="ECO:0000313" key="1">
    <source>
        <dbReference type="EMBL" id="KAJ3496098.1"/>
    </source>
</evidence>
<dbReference type="EMBL" id="JANAKD010000221">
    <property type="protein sequence ID" value="KAJ3496098.1"/>
    <property type="molecule type" value="Genomic_DNA"/>
</dbReference>
<sequence>MFSTISLFAALSALGAAATTPRSAAIIGGVDADIKDFPYQVSLQYNGKHICGASIIGSEYVLTAAHCFASRVVEDYNLLTIRAGSSITNSGGTVIKVSDVIHHNDMAIVKLETALQYGPGIGAIKLVDEGGLPAEGTPAVVAGWGIEELDGDFSGHLSSLDVPVLDRTQCNDNYDSRLTGAMFCAGFFEAGKDSCQGDDGGPIVDKNRKVQIRMISWGDGCAFPAYPAVYSSVSVLRKFIADNTGI</sequence>
<organism evidence="1 2">
    <name type="scientific">Lecanicillium saksenae</name>
    <dbReference type="NCBI Taxonomy" id="468837"/>
    <lineage>
        <taxon>Eukaryota</taxon>
        <taxon>Fungi</taxon>
        <taxon>Dikarya</taxon>
        <taxon>Ascomycota</taxon>
        <taxon>Pezizomycotina</taxon>
        <taxon>Sordariomycetes</taxon>
        <taxon>Hypocreomycetidae</taxon>
        <taxon>Hypocreales</taxon>
        <taxon>Cordycipitaceae</taxon>
        <taxon>Lecanicillium</taxon>
    </lineage>
</organism>
<name>A0ACC1QZM9_9HYPO</name>